<dbReference type="GO" id="GO:0003755">
    <property type="term" value="F:peptidyl-prolyl cis-trans isomerase activity"/>
    <property type="evidence" value="ECO:0007669"/>
    <property type="project" value="UniProtKB-UniRule"/>
</dbReference>
<feature type="domain" description="PPIase cyclophilin-type" evidence="6">
    <location>
        <begin position="5"/>
        <end position="171"/>
    </location>
</feature>
<accession>A0A1V1PDP9</accession>
<dbReference type="PROSITE" id="PS50072">
    <property type="entry name" value="CSA_PPIASE_2"/>
    <property type="match status" value="1"/>
</dbReference>
<comment type="caution">
    <text evidence="7">The sequence shown here is derived from an EMBL/GenBank/DDBJ whole genome shotgun (WGS) entry which is preliminary data.</text>
</comment>
<dbReference type="PRINTS" id="PR00153">
    <property type="entry name" value="CSAPPISMRASE"/>
</dbReference>
<name>A0A1V1PDP9_9BACT</name>
<dbReference type="PIRSF" id="PIRSF001467">
    <property type="entry name" value="Peptidylpro_ismrse"/>
    <property type="match status" value="1"/>
</dbReference>
<dbReference type="Proteomes" id="UP000189670">
    <property type="component" value="Unassembled WGS sequence"/>
</dbReference>
<evidence type="ECO:0000256" key="2">
    <source>
        <dbReference type="ARBA" id="ARBA00007365"/>
    </source>
</evidence>
<keyword evidence="4 5" id="KW-0413">Isomerase</keyword>
<dbReference type="CDD" id="cd01920">
    <property type="entry name" value="cyclophilin_EcCYP_like"/>
    <property type="match status" value="1"/>
</dbReference>
<dbReference type="Pfam" id="PF00160">
    <property type="entry name" value="Pro_isomerase"/>
    <property type="match status" value="1"/>
</dbReference>
<evidence type="ECO:0000256" key="3">
    <source>
        <dbReference type="ARBA" id="ARBA00023110"/>
    </source>
</evidence>
<dbReference type="InterPro" id="IPR020892">
    <property type="entry name" value="Cyclophilin-type_PPIase_CS"/>
</dbReference>
<dbReference type="EMBL" id="ATBP01000101">
    <property type="protein sequence ID" value="ETR72906.1"/>
    <property type="molecule type" value="Genomic_DNA"/>
</dbReference>
<proteinExistence type="inferred from homology"/>
<evidence type="ECO:0000256" key="5">
    <source>
        <dbReference type="RuleBase" id="RU363019"/>
    </source>
</evidence>
<dbReference type="PANTHER" id="PTHR43246">
    <property type="entry name" value="PEPTIDYL-PROLYL CIS-TRANS ISOMERASE CYP38, CHLOROPLASTIC"/>
    <property type="match status" value="1"/>
</dbReference>
<dbReference type="InterPro" id="IPR024936">
    <property type="entry name" value="Cyclophilin-type_PPIase"/>
</dbReference>
<evidence type="ECO:0000259" key="6">
    <source>
        <dbReference type="PROSITE" id="PS50072"/>
    </source>
</evidence>
<dbReference type="PROSITE" id="PS00170">
    <property type="entry name" value="CSA_PPIASE_1"/>
    <property type="match status" value="1"/>
</dbReference>
<keyword evidence="3 5" id="KW-0697">Rotamase</keyword>
<gene>
    <name evidence="7" type="primary">ppiA</name>
    <name evidence="7" type="ORF">OMM_01346</name>
</gene>
<evidence type="ECO:0000313" key="7">
    <source>
        <dbReference type="EMBL" id="ETR72906.1"/>
    </source>
</evidence>
<protein>
    <recommendedName>
        <fullName evidence="5">Peptidyl-prolyl cis-trans isomerase</fullName>
        <shortName evidence="5">PPIase</shortName>
        <ecNumber evidence="5">5.2.1.8</ecNumber>
    </recommendedName>
</protein>
<dbReference type="EC" id="5.2.1.8" evidence="5"/>
<evidence type="ECO:0000256" key="1">
    <source>
        <dbReference type="ARBA" id="ARBA00002388"/>
    </source>
</evidence>
<organism evidence="7 8">
    <name type="scientific">Candidatus Magnetoglobus multicellularis str. Araruama</name>
    <dbReference type="NCBI Taxonomy" id="890399"/>
    <lineage>
        <taxon>Bacteria</taxon>
        <taxon>Pseudomonadati</taxon>
        <taxon>Thermodesulfobacteriota</taxon>
        <taxon>Desulfobacteria</taxon>
        <taxon>Desulfobacterales</taxon>
        <taxon>Desulfobacteraceae</taxon>
        <taxon>Candidatus Magnetoglobus</taxon>
    </lineage>
</organism>
<comment type="similarity">
    <text evidence="2 5">Belongs to the cyclophilin-type PPIase family.</text>
</comment>
<dbReference type="GO" id="GO:0006457">
    <property type="term" value="P:protein folding"/>
    <property type="evidence" value="ECO:0007669"/>
    <property type="project" value="InterPro"/>
</dbReference>
<dbReference type="InterPro" id="IPR029000">
    <property type="entry name" value="Cyclophilin-like_dom_sf"/>
</dbReference>
<dbReference type="Gene3D" id="2.40.100.10">
    <property type="entry name" value="Cyclophilin-like"/>
    <property type="match status" value="1"/>
</dbReference>
<dbReference type="AlphaFoldDB" id="A0A1V1PDP9"/>
<dbReference type="InterPro" id="IPR002130">
    <property type="entry name" value="Cyclophilin-type_PPIase_dom"/>
</dbReference>
<comment type="catalytic activity">
    <reaction evidence="5">
        <text>[protein]-peptidylproline (omega=180) = [protein]-peptidylproline (omega=0)</text>
        <dbReference type="Rhea" id="RHEA:16237"/>
        <dbReference type="Rhea" id="RHEA-COMP:10747"/>
        <dbReference type="Rhea" id="RHEA-COMP:10748"/>
        <dbReference type="ChEBI" id="CHEBI:83833"/>
        <dbReference type="ChEBI" id="CHEBI:83834"/>
        <dbReference type="EC" id="5.2.1.8"/>
    </reaction>
</comment>
<comment type="function">
    <text evidence="1 5">PPIases accelerate the folding of proteins. It catalyzes the cis-trans isomerization of proline imidic peptide bonds in oligopeptides.</text>
</comment>
<evidence type="ECO:0000256" key="4">
    <source>
        <dbReference type="ARBA" id="ARBA00023235"/>
    </source>
</evidence>
<sequence>MEDKEFPNVLIDTTLGHIQVELWEHRAPITVKNFVQYVQESYYDGTIFHRIIENFMIQGGGLTPDMRQKQSGLHSPIRNEADSGLSNDRGTIAMARTQDVDSASSQFFINVNDNKFLDHQNDTPKGFGYAVFGRVIEGMEAVDKISKVKTSTIGPYSDVPAKPVMINTIKLV</sequence>
<reference evidence="8" key="1">
    <citation type="submission" date="2012-11" db="EMBL/GenBank/DDBJ databases">
        <authorList>
            <person name="Lucero-Rivera Y.E."/>
            <person name="Tovar-Ramirez D."/>
        </authorList>
    </citation>
    <scope>NUCLEOTIDE SEQUENCE [LARGE SCALE GENOMIC DNA]</scope>
    <source>
        <strain evidence="8">Araruama</strain>
    </source>
</reference>
<dbReference type="SUPFAM" id="SSF50891">
    <property type="entry name" value="Cyclophilin-like"/>
    <property type="match status" value="1"/>
</dbReference>
<dbReference type="InterPro" id="IPR044665">
    <property type="entry name" value="E_coli_cyclophilin_A-like"/>
</dbReference>
<evidence type="ECO:0000313" key="8">
    <source>
        <dbReference type="Proteomes" id="UP000189670"/>
    </source>
</evidence>